<feature type="transmembrane region" description="Helical" evidence="2">
    <location>
        <begin position="437"/>
        <end position="455"/>
    </location>
</feature>
<name>A0A165CFD8_9BASI</name>
<feature type="compositionally biased region" description="Basic and acidic residues" evidence="1">
    <location>
        <begin position="159"/>
        <end position="179"/>
    </location>
</feature>
<dbReference type="PANTHER" id="PTHR24216:SF65">
    <property type="entry name" value="PAXILLIN-LIKE PROTEIN 1"/>
    <property type="match status" value="1"/>
</dbReference>
<feature type="compositionally biased region" description="Low complexity" evidence="1">
    <location>
        <begin position="579"/>
        <end position="605"/>
    </location>
</feature>
<feature type="compositionally biased region" description="Basic and acidic residues" evidence="1">
    <location>
        <begin position="270"/>
        <end position="289"/>
    </location>
</feature>
<evidence type="ECO:0000256" key="1">
    <source>
        <dbReference type="SAM" id="MobiDB-lite"/>
    </source>
</evidence>
<evidence type="ECO:0000313" key="4">
    <source>
        <dbReference type="Proteomes" id="UP000076842"/>
    </source>
</evidence>
<protein>
    <recommendedName>
        <fullName evidence="5">Transmembrane protein</fullName>
    </recommendedName>
</protein>
<dbReference type="PANTHER" id="PTHR24216">
    <property type="entry name" value="PAXILLIN-RELATED"/>
    <property type="match status" value="1"/>
</dbReference>
<dbReference type="AlphaFoldDB" id="A0A165CFD8"/>
<feature type="compositionally biased region" description="Polar residues" evidence="1">
    <location>
        <begin position="292"/>
        <end position="305"/>
    </location>
</feature>
<evidence type="ECO:0000313" key="3">
    <source>
        <dbReference type="EMBL" id="KZT50702.1"/>
    </source>
</evidence>
<feature type="region of interest" description="Disordered" evidence="1">
    <location>
        <begin position="642"/>
        <end position="697"/>
    </location>
</feature>
<sequence>MSPSPSSIEAILASYDPRVTDPESLKLRERFASALAAQESGMTRPSLPTPPSSGYMRTPEATPLPSPSPRTPADDDEYLAGDLKATEKAAVNKLVIDRASVLHTHLLKVNVPHPRGWALGSERNTIEDNSENDGQWTHQERPNRMKISKGFIAEIAARKTSNEPEHVAGHHPNDKDKGRRLPLSPSRSTADGTQETKPERMVPATAEHGRLPDRKHQALSTEGEVGHSTCISNETTTLLIQTNKEDKDDQAVVRLEEGHMVDNLGAPFRSIRDAKGKGRLQEQEHRDPIESEASSSHTVTINKTFRTNEEEKGDEAAASLEEGCLAECPGATGIQELLLAQDQKVRKFVSDHSRMMEAIFAQLGTSNGNMPYDKDHCSRLEGQQHNNSARGPQQVQCAPDPVEVPTKQAPSPSLIEHMHAWLSLKSQKIIETLRSNTFTLTFIARVIGATGWLLWEVLGIRSLLDTFRCQESVYLLGYAISLLVITGIHARLFGHRGLEQSARALGTCCAISCTVHAVSYLCVRMVQAYGWADEMQTALDRLVPALTLATAKWGFWFLECHQASPSPEPTPPSIPPTVLPLSVSAPEQPQASSSSSRSNPSQASPHDGCSTLASTSELPLPAVAQGGLPSRLDSVSGSNATLEVSATTADPPSSSSPVAPLGASSSRTSLSPSTDCPGQLPNRPNSHQESGESGVDDENQFCGPAQLLFHCALGLGVYFVTPSLDMRCDIATLIPSRPDWKLAAQKALVPWVDLFARTGNEWKWEKEGKPLFLIVHLWMLILLEISTSFSHSMATGYSRLGMAFMVLPLLIFLPLSPLPGFLYRILWTRSRTALKGPYMRWLDSSL</sequence>
<keyword evidence="4" id="KW-1185">Reference proteome</keyword>
<feature type="compositionally biased region" description="Pro residues" evidence="1">
    <location>
        <begin position="566"/>
        <end position="578"/>
    </location>
</feature>
<feature type="region of interest" description="Disordered" evidence="1">
    <location>
        <begin position="267"/>
        <end position="316"/>
    </location>
</feature>
<keyword evidence="2" id="KW-0472">Membrane</keyword>
<feature type="region of interest" description="Disordered" evidence="1">
    <location>
        <begin position="36"/>
        <end position="73"/>
    </location>
</feature>
<feature type="transmembrane region" description="Helical" evidence="2">
    <location>
        <begin position="475"/>
        <end position="493"/>
    </location>
</feature>
<feature type="compositionally biased region" description="Low complexity" evidence="1">
    <location>
        <begin position="645"/>
        <end position="673"/>
    </location>
</feature>
<feature type="transmembrane region" description="Helical" evidence="2">
    <location>
        <begin position="802"/>
        <end position="826"/>
    </location>
</feature>
<evidence type="ECO:0000256" key="2">
    <source>
        <dbReference type="SAM" id="Phobius"/>
    </source>
</evidence>
<proteinExistence type="predicted"/>
<reference evidence="3 4" key="1">
    <citation type="journal article" date="2016" name="Mol. Biol. Evol.">
        <title>Comparative Genomics of Early-Diverging Mushroom-Forming Fungi Provides Insights into the Origins of Lignocellulose Decay Capabilities.</title>
        <authorList>
            <person name="Nagy L.G."/>
            <person name="Riley R."/>
            <person name="Tritt A."/>
            <person name="Adam C."/>
            <person name="Daum C."/>
            <person name="Floudas D."/>
            <person name="Sun H."/>
            <person name="Yadav J.S."/>
            <person name="Pangilinan J."/>
            <person name="Larsson K.H."/>
            <person name="Matsuura K."/>
            <person name="Barry K."/>
            <person name="Labutti K."/>
            <person name="Kuo R."/>
            <person name="Ohm R.A."/>
            <person name="Bhattacharya S.S."/>
            <person name="Shirouzu T."/>
            <person name="Yoshinaga Y."/>
            <person name="Martin F.M."/>
            <person name="Grigoriev I.V."/>
            <person name="Hibbett D.S."/>
        </authorList>
    </citation>
    <scope>NUCLEOTIDE SEQUENCE [LARGE SCALE GENOMIC DNA]</scope>
    <source>
        <strain evidence="3 4">HHB12733</strain>
    </source>
</reference>
<organism evidence="3 4">
    <name type="scientific">Calocera cornea HHB12733</name>
    <dbReference type="NCBI Taxonomy" id="1353952"/>
    <lineage>
        <taxon>Eukaryota</taxon>
        <taxon>Fungi</taxon>
        <taxon>Dikarya</taxon>
        <taxon>Basidiomycota</taxon>
        <taxon>Agaricomycotina</taxon>
        <taxon>Dacrymycetes</taxon>
        <taxon>Dacrymycetales</taxon>
        <taxon>Dacrymycetaceae</taxon>
        <taxon>Calocera</taxon>
    </lineage>
</organism>
<accession>A0A165CFD8</accession>
<gene>
    <name evidence="3" type="ORF">CALCODRAFT_513133</name>
</gene>
<feature type="region of interest" description="Disordered" evidence="1">
    <location>
        <begin position="122"/>
        <end position="142"/>
    </location>
</feature>
<dbReference type="InParanoid" id="A0A165CFD8"/>
<feature type="region of interest" description="Disordered" evidence="1">
    <location>
        <begin position="159"/>
        <end position="204"/>
    </location>
</feature>
<dbReference type="EMBL" id="KV424150">
    <property type="protein sequence ID" value="KZT50702.1"/>
    <property type="molecule type" value="Genomic_DNA"/>
</dbReference>
<evidence type="ECO:0008006" key="5">
    <source>
        <dbReference type="Google" id="ProtNLM"/>
    </source>
</evidence>
<feature type="region of interest" description="Disordered" evidence="1">
    <location>
        <begin position="566"/>
        <end position="614"/>
    </location>
</feature>
<dbReference type="Proteomes" id="UP000076842">
    <property type="component" value="Unassembled WGS sequence"/>
</dbReference>
<feature type="transmembrane region" description="Helical" evidence="2">
    <location>
        <begin position="771"/>
        <end position="790"/>
    </location>
</feature>
<keyword evidence="2" id="KW-1133">Transmembrane helix</keyword>
<keyword evidence="2" id="KW-0812">Transmembrane</keyword>